<accession>A0A1H9VVP8</accession>
<evidence type="ECO:0000313" key="3">
    <source>
        <dbReference type="EMBL" id="SES25735.1"/>
    </source>
</evidence>
<keyword evidence="2" id="KW-0812">Transmembrane</keyword>
<dbReference type="EMBL" id="FOGL01000028">
    <property type="protein sequence ID" value="SES25735.1"/>
    <property type="molecule type" value="Genomic_DNA"/>
</dbReference>
<evidence type="ECO:0000256" key="1">
    <source>
        <dbReference type="SAM" id="MobiDB-lite"/>
    </source>
</evidence>
<gene>
    <name evidence="3" type="ORF">SAMN04487944_12836</name>
</gene>
<feature type="region of interest" description="Disordered" evidence="1">
    <location>
        <begin position="56"/>
        <end position="76"/>
    </location>
</feature>
<feature type="transmembrane region" description="Helical" evidence="2">
    <location>
        <begin position="32"/>
        <end position="49"/>
    </location>
</feature>
<evidence type="ECO:0000256" key="2">
    <source>
        <dbReference type="SAM" id="Phobius"/>
    </source>
</evidence>
<keyword evidence="2" id="KW-1133">Transmembrane helix</keyword>
<keyword evidence="4" id="KW-1185">Reference proteome</keyword>
<reference evidence="3 4" key="1">
    <citation type="submission" date="2016-10" db="EMBL/GenBank/DDBJ databases">
        <authorList>
            <person name="de Groot N.N."/>
        </authorList>
    </citation>
    <scope>NUCLEOTIDE SEQUENCE [LARGE SCALE GENOMIC DNA]</scope>
    <source>
        <strain evidence="3 4">CGMCC 1.7727</strain>
    </source>
</reference>
<keyword evidence="2" id="KW-0472">Membrane</keyword>
<sequence>MNRLFGILIISLTLLTCGIIWQLPTSPGLSEGTIILVGITLLIGFSLAIPGDETENREESYLSDEEIEKELEENLK</sequence>
<protein>
    <submittedName>
        <fullName evidence="3">Uncharacterized protein</fullName>
    </submittedName>
</protein>
<name>A0A1H9VVP8_9BACI</name>
<evidence type="ECO:0000313" key="4">
    <source>
        <dbReference type="Proteomes" id="UP000199687"/>
    </source>
</evidence>
<dbReference type="AlphaFoldDB" id="A0A1H9VVP8"/>
<organism evidence="3 4">
    <name type="scientific">Gracilibacillus ureilyticus</name>
    <dbReference type="NCBI Taxonomy" id="531814"/>
    <lineage>
        <taxon>Bacteria</taxon>
        <taxon>Bacillati</taxon>
        <taxon>Bacillota</taxon>
        <taxon>Bacilli</taxon>
        <taxon>Bacillales</taxon>
        <taxon>Bacillaceae</taxon>
        <taxon>Gracilibacillus</taxon>
    </lineage>
</organism>
<dbReference type="Proteomes" id="UP000199687">
    <property type="component" value="Unassembled WGS sequence"/>
</dbReference>
<proteinExistence type="predicted"/>
<dbReference type="RefSeq" id="WP_089744206.1">
    <property type="nucleotide sequence ID" value="NZ_FOGL01000028.1"/>
</dbReference>